<evidence type="ECO:0000256" key="3">
    <source>
        <dbReference type="ARBA" id="ARBA00022729"/>
    </source>
</evidence>
<evidence type="ECO:0000313" key="7">
    <source>
        <dbReference type="EMBL" id="PTQ53932.1"/>
    </source>
</evidence>
<dbReference type="InterPro" id="IPR028081">
    <property type="entry name" value="Leu-bd"/>
</dbReference>
<keyword evidence="4" id="KW-0029">Amino-acid transport</keyword>
<dbReference type="PANTHER" id="PTHR47151">
    <property type="entry name" value="LEU/ILE/VAL-BINDING ABC TRANSPORTER SUBUNIT"/>
    <property type="match status" value="1"/>
</dbReference>
<evidence type="ECO:0000256" key="1">
    <source>
        <dbReference type="ARBA" id="ARBA00010062"/>
    </source>
</evidence>
<feature type="domain" description="Leucine-binding protein" evidence="6">
    <location>
        <begin position="86"/>
        <end position="424"/>
    </location>
</feature>
<comment type="caution">
    <text evidence="7">The sequence shown here is derived from an EMBL/GenBank/DDBJ whole genome shotgun (WGS) entry which is preliminary data.</text>
</comment>
<dbReference type="InterPro" id="IPR028082">
    <property type="entry name" value="Peripla_BP_I"/>
</dbReference>
<evidence type="ECO:0000313" key="8">
    <source>
        <dbReference type="Proteomes" id="UP000244180"/>
    </source>
</evidence>
<dbReference type="PRINTS" id="PR00337">
    <property type="entry name" value="LEUILEVALBP"/>
</dbReference>
<evidence type="ECO:0000256" key="5">
    <source>
        <dbReference type="SAM" id="MobiDB-lite"/>
    </source>
</evidence>
<dbReference type="Proteomes" id="UP000244180">
    <property type="component" value="Unassembled WGS sequence"/>
</dbReference>
<feature type="region of interest" description="Disordered" evidence="5">
    <location>
        <begin position="1"/>
        <end position="33"/>
    </location>
</feature>
<organism evidence="7 8">
    <name type="scientific">Hydrogenibacillus schlegelii</name>
    <name type="common">Bacillus schlegelii</name>
    <dbReference type="NCBI Taxonomy" id="1484"/>
    <lineage>
        <taxon>Bacteria</taxon>
        <taxon>Bacillati</taxon>
        <taxon>Bacillota</taxon>
        <taxon>Bacilli</taxon>
        <taxon>Bacillales</taxon>
        <taxon>Bacillales Family X. Incertae Sedis</taxon>
        <taxon>Hydrogenibacillus</taxon>
    </lineage>
</organism>
<dbReference type="GO" id="GO:0006865">
    <property type="term" value="P:amino acid transport"/>
    <property type="evidence" value="ECO:0007669"/>
    <property type="project" value="UniProtKB-KW"/>
</dbReference>
<feature type="region of interest" description="Disordered" evidence="5">
    <location>
        <begin position="61"/>
        <end position="99"/>
    </location>
</feature>
<name>A0A2T5GCL7_HYDSH</name>
<protein>
    <submittedName>
        <fullName evidence="7">Branched-chain amino acid ABC transporter, amino acid-binding protein</fullName>
    </submittedName>
</protein>
<keyword evidence="3" id="KW-0732">Signal</keyword>
<feature type="compositionally biased region" description="Polar residues" evidence="5">
    <location>
        <begin position="62"/>
        <end position="72"/>
    </location>
</feature>
<dbReference type="Gene3D" id="3.40.50.2300">
    <property type="match status" value="2"/>
</dbReference>
<dbReference type="EMBL" id="PEBV01000008">
    <property type="protein sequence ID" value="PTQ53932.1"/>
    <property type="molecule type" value="Genomic_DNA"/>
</dbReference>
<dbReference type="CDD" id="cd06342">
    <property type="entry name" value="PBP1_ABC_LIVBP-like"/>
    <property type="match status" value="1"/>
</dbReference>
<reference evidence="7 8" key="1">
    <citation type="submission" date="2017-08" db="EMBL/GenBank/DDBJ databases">
        <title>Burning lignite coal seam in the remote Altai Mountains harbors a hydrogen-driven thermophilic microbial community.</title>
        <authorList>
            <person name="Kadnikov V.V."/>
            <person name="Mardanov A.V."/>
            <person name="Ivasenko D."/>
            <person name="Beletsky A.V."/>
            <person name="Karnachuk O.V."/>
            <person name="Ravin N.V."/>
        </authorList>
    </citation>
    <scope>NUCLEOTIDE SEQUENCE [LARGE SCALE GENOMIC DNA]</scope>
    <source>
        <strain evidence="7">AL33</strain>
    </source>
</reference>
<dbReference type="InterPro" id="IPR000709">
    <property type="entry name" value="Leu_Ile_Val-bd"/>
</dbReference>
<dbReference type="Pfam" id="PF13458">
    <property type="entry name" value="Peripla_BP_6"/>
    <property type="match status" value="1"/>
</dbReference>
<sequence length="429" mass="45252">MFKFQQMDRRLNHPMKRRSADFSSVHPAPRRLRPGRRTITGLALLAFVLLGSGFLSACGGKTASTDGPPSGQTAGEATGGSSGGEILIGVQSPTTGSEAKMGQDINQAIELAVEELNAKGGVLGKTIKLTFADDACDPQTATAAANKLVSQGVVAVVGGYCSGATLPATGVYHQAGIPMVVTAANSEKIPAQGYPEIFLVNGTTKHQAKRAAEYMVKEQGAKRIALVHDNSAFARDLAEATKQEVEALGGEVIAFEAVNSDENDFTPVISKLKSLKPDATYWTAYYSAGGLFIKQFKTAKVPGIIGVGDGANDKMLVAIAGKENAEGTFITMSPSAEFIPEAKAFIERYYAKYGEEPGPYSALSYDGMRLLADAIERAGSTEPAAIVRALRETKDFPVFGGTITFNPDGTIQKSNFIVVVVKNGEFALP</sequence>
<feature type="compositionally biased region" description="Basic and acidic residues" evidence="5">
    <location>
        <begin position="1"/>
        <end position="11"/>
    </location>
</feature>
<proteinExistence type="inferred from homology"/>
<gene>
    <name evidence="7" type="ORF">HSCHL_1085</name>
</gene>
<dbReference type="PANTHER" id="PTHR47151:SF2">
    <property type="entry name" value="AMINO ACID BINDING PROTEIN"/>
    <property type="match status" value="1"/>
</dbReference>
<keyword evidence="2" id="KW-0813">Transport</keyword>
<evidence type="ECO:0000256" key="4">
    <source>
        <dbReference type="ARBA" id="ARBA00022970"/>
    </source>
</evidence>
<accession>A0A2T5GCL7</accession>
<comment type="similarity">
    <text evidence="1">Belongs to the leucine-binding protein family.</text>
</comment>
<evidence type="ECO:0000259" key="6">
    <source>
        <dbReference type="Pfam" id="PF13458"/>
    </source>
</evidence>
<evidence type="ECO:0000256" key="2">
    <source>
        <dbReference type="ARBA" id="ARBA00022448"/>
    </source>
</evidence>
<dbReference type="SUPFAM" id="SSF53822">
    <property type="entry name" value="Periplasmic binding protein-like I"/>
    <property type="match status" value="1"/>
</dbReference>
<dbReference type="AlphaFoldDB" id="A0A2T5GCL7"/>